<keyword evidence="9" id="KW-1185">Reference proteome</keyword>
<evidence type="ECO:0000313" key="9">
    <source>
        <dbReference type="Proteomes" id="UP000019140"/>
    </source>
</evidence>
<dbReference type="InterPro" id="IPR006638">
    <property type="entry name" value="Elp3/MiaA/NifB-like_rSAM"/>
</dbReference>
<dbReference type="PROSITE" id="PS51332">
    <property type="entry name" value="B12_BINDING"/>
    <property type="match status" value="1"/>
</dbReference>
<dbReference type="SUPFAM" id="SSF102114">
    <property type="entry name" value="Radical SAM enzymes"/>
    <property type="match status" value="1"/>
</dbReference>
<dbReference type="AlphaFoldDB" id="W4M4S3"/>
<evidence type="ECO:0000256" key="3">
    <source>
        <dbReference type="ARBA" id="ARBA00022723"/>
    </source>
</evidence>
<dbReference type="CDD" id="cd01335">
    <property type="entry name" value="Radical_SAM"/>
    <property type="match status" value="1"/>
</dbReference>
<dbReference type="EMBL" id="AZHX01001084">
    <property type="protein sequence ID" value="ETX04931.1"/>
    <property type="molecule type" value="Genomic_DNA"/>
</dbReference>
<dbReference type="GO" id="GO:0051539">
    <property type="term" value="F:4 iron, 4 sulfur cluster binding"/>
    <property type="evidence" value="ECO:0007669"/>
    <property type="project" value="UniProtKB-KW"/>
</dbReference>
<comment type="caution">
    <text evidence="8">The sequence shown here is derived from an EMBL/GenBank/DDBJ whole genome shotgun (WGS) entry which is preliminary data.</text>
</comment>
<evidence type="ECO:0000256" key="5">
    <source>
        <dbReference type="ARBA" id="ARBA00023014"/>
    </source>
</evidence>
<dbReference type="GO" id="GO:0046872">
    <property type="term" value="F:metal ion binding"/>
    <property type="evidence" value="ECO:0007669"/>
    <property type="project" value="UniProtKB-KW"/>
</dbReference>
<evidence type="ECO:0000259" key="6">
    <source>
        <dbReference type="PROSITE" id="PS51332"/>
    </source>
</evidence>
<protein>
    <submittedName>
        <fullName evidence="8">Uncharacterized protein</fullName>
    </submittedName>
</protein>
<dbReference type="Gene3D" id="3.40.50.280">
    <property type="entry name" value="Cobalamin-binding domain"/>
    <property type="match status" value="1"/>
</dbReference>
<dbReference type="InterPro" id="IPR051198">
    <property type="entry name" value="BchE-like"/>
</dbReference>
<dbReference type="PANTHER" id="PTHR43409">
    <property type="entry name" value="ANAEROBIC MAGNESIUM-PROTOPORPHYRIN IX MONOMETHYL ESTER CYCLASE-RELATED"/>
    <property type="match status" value="1"/>
</dbReference>
<keyword evidence="2" id="KW-0949">S-adenosyl-L-methionine</keyword>
<evidence type="ECO:0000256" key="4">
    <source>
        <dbReference type="ARBA" id="ARBA00023004"/>
    </source>
</evidence>
<organism evidence="8 9">
    <name type="scientific">Candidatus Entotheonella gemina</name>
    <dbReference type="NCBI Taxonomy" id="1429439"/>
    <lineage>
        <taxon>Bacteria</taxon>
        <taxon>Pseudomonadati</taxon>
        <taxon>Nitrospinota/Tectimicrobiota group</taxon>
        <taxon>Candidatus Tectimicrobiota</taxon>
        <taxon>Candidatus Entotheonellia</taxon>
        <taxon>Candidatus Entotheonellales</taxon>
        <taxon>Candidatus Entotheonellaceae</taxon>
        <taxon>Candidatus Entotheonella</taxon>
    </lineage>
</organism>
<evidence type="ECO:0000256" key="1">
    <source>
        <dbReference type="ARBA" id="ARBA00001966"/>
    </source>
</evidence>
<feature type="domain" description="Radical SAM core" evidence="7">
    <location>
        <begin position="200"/>
        <end position="421"/>
    </location>
</feature>
<dbReference type="InterPro" id="IPR006158">
    <property type="entry name" value="Cobalamin-bd"/>
</dbReference>
<evidence type="ECO:0000256" key="2">
    <source>
        <dbReference type="ARBA" id="ARBA00022691"/>
    </source>
</evidence>
<dbReference type="GO" id="GO:0031419">
    <property type="term" value="F:cobalamin binding"/>
    <property type="evidence" value="ECO:0007669"/>
    <property type="project" value="InterPro"/>
</dbReference>
<dbReference type="InterPro" id="IPR058240">
    <property type="entry name" value="rSAM_sf"/>
</dbReference>
<dbReference type="Pfam" id="PF04055">
    <property type="entry name" value="Radical_SAM"/>
    <property type="match status" value="1"/>
</dbReference>
<comment type="cofactor">
    <cofactor evidence="1">
        <name>[4Fe-4S] cluster</name>
        <dbReference type="ChEBI" id="CHEBI:49883"/>
    </cofactor>
</comment>
<dbReference type="SFLD" id="SFLDG01123">
    <property type="entry name" value="methyltransferase_(Class_B)"/>
    <property type="match status" value="1"/>
</dbReference>
<evidence type="ECO:0000313" key="8">
    <source>
        <dbReference type="EMBL" id="ETX04931.1"/>
    </source>
</evidence>
<dbReference type="PROSITE" id="PS51918">
    <property type="entry name" value="RADICAL_SAM"/>
    <property type="match status" value="1"/>
</dbReference>
<dbReference type="Proteomes" id="UP000019140">
    <property type="component" value="Unassembled WGS sequence"/>
</dbReference>
<reference evidence="8 9" key="1">
    <citation type="journal article" date="2014" name="Nature">
        <title>An environmental bacterial taxon with a large and distinct metabolic repertoire.</title>
        <authorList>
            <person name="Wilson M.C."/>
            <person name="Mori T."/>
            <person name="Ruckert C."/>
            <person name="Uria A.R."/>
            <person name="Helf M.J."/>
            <person name="Takada K."/>
            <person name="Gernert C."/>
            <person name="Steffens U.A."/>
            <person name="Heycke N."/>
            <person name="Schmitt S."/>
            <person name="Rinke C."/>
            <person name="Helfrich E.J."/>
            <person name="Brachmann A.O."/>
            <person name="Gurgui C."/>
            <person name="Wakimoto T."/>
            <person name="Kracht M."/>
            <person name="Crusemann M."/>
            <person name="Hentschel U."/>
            <person name="Abe I."/>
            <person name="Matsunaga S."/>
            <person name="Kalinowski J."/>
            <person name="Takeyama H."/>
            <person name="Piel J."/>
        </authorList>
    </citation>
    <scope>NUCLEOTIDE SEQUENCE [LARGE SCALE GENOMIC DNA]</scope>
    <source>
        <strain evidence="9">TSY2</strain>
    </source>
</reference>
<dbReference type="SMART" id="SM00729">
    <property type="entry name" value="Elp3"/>
    <property type="match status" value="1"/>
</dbReference>
<accession>W4M4S3</accession>
<dbReference type="SFLD" id="SFLDG01082">
    <property type="entry name" value="B12-binding_domain_containing"/>
    <property type="match status" value="1"/>
</dbReference>
<dbReference type="SFLD" id="SFLDS00029">
    <property type="entry name" value="Radical_SAM"/>
    <property type="match status" value="1"/>
</dbReference>
<evidence type="ECO:0000259" key="7">
    <source>
        <dbReference type="PROSITE" id="PS51918"/>
    </source>
</evidence>
<dbReference type="InterPro" id="IPR034466">
    <property type="entry name" value="Methyltransferase_Class_B"/>
</dbReference>
<keyword evidence="4" id="KW-0408">Iron</keyword>
<dbReference type="InterPro" id="IPR036724">
    <property type="entry name" value="Cobalamin-bd_sf"/>
</dbReference>
<gene>
    <name evidence="8" type="ORF">ETSY2_25975</name>
</gene>
<dbReference type="InterPro" id="IPR023404">
    <property type="entry name" value="rSAM_horseshoe"/>
</dbReference>
<name>W4M4S3_9BACT</name>
<dbReference type="Gene3D" id="3.80.30.20">
    <property type="entry name" value="tm_1862 like domain"/>
    <property type="match status" value="1"/>
</dbReference>
<keyword evidence="5" id="KW-0411">Iron-sulfur</keyword>
<proteinExistence type="predicted"/>
<dbReference type="SUPFAM" id="SSF52242">
    <property type="entry name" value="Cobalamin (vitamin B12)-binding domain"/>
    <property type="match status" value="1"/>
</dbReference>
<dbReference type="HOGENOM" id="CLU_021572_4_3_7"/>
<dbReference type="Pfam" id="PF02310">
    <property type="entry name" value="B12-binding"/>
    <property type="match status" value="1"/>
</dbReference>
<dbReference type="GO" id="GO:0003824">
    <property type="term" value="F:catalytic activity"/>
    <property type="evidence" value="ECO:0007669"/>
    <property type="project" value="InterPro"/>
</dbReference>
<sequence>MSHNRRVLLINPRMCSLSAVRLPLSLLHLGAMLEGQYDYQLIDGNLDPDATRTALAALDREPHALVGITVMPGPQVGPSIAMSTAIRAAHPDIPIVWGGYFPTMYPEAALNASYVDYVVRGQGELTLLDLLERLPDAGPPPSPLASATDPSCVEAIHGLSWKRDGEVQHNPDRHFQPPSTYPRLPYDRVGDVRPYLRPSFMGVRTAVHQGAIGCRYRCEFCGVVTMFNGVTQLEDGARLAEAMVTLRDRYGATAMQFYDNNFFDREETSVPILEAMSEVRMPWWCYARADTLANFSTRTWEDIRRSRLSMAYIGAEAASDAVLREMKKGARVEHTFETARLCRAHGVIPEFSFVLGGPNDPEGEMEKTFEFIRRLKRIHPECEVILYFYSPTPRRQRLTAQTRETGLRLPVMAQYGPDGPPLPTTPEEWAEPHWIDYVCHQDAPWLTARMRQRVKDFSTVLGCRFPTVQDYRTRPWGKAAMRAMASWRYATRRYTNPWELKLARRLIPLRQPQRESL</sequence>
<dbReference type="InterPro" id="IPR007197">
    <property type="entry name" value="rSAM"/>
</dbReference>
<feature type="domain" description="B12-binding" evidence="6">
    <location>
        <begin position="4"/>
        <end position="141"/>
    </location>
</feature>
<keyword evidence="3" id="KW-0479">Metal-binding</keyword>